<evidence type="ECO:0000256" key="1">
    <source>
        <dbReference type="SAM" id="MobiDB-lite"/>
    </source>
</evidence>
<feature type="region of interest" description="Disordered" evidence="1">
    <location>
        <begin position="55"/>
        <end position="74"/>
    </location>
</feature>
<dbReference type="OrthoDB" id="3197409at2759"/>
<evidence type="ECO:0000313" key="2">
    <source>
        <dbReference type="EMBL" id="KAF9056757.1"/>
    </source>
</evidence>
<comment type="caution">
    <text evidence="2">The sequence shown here is derived from an EMBL/GenBank/DDBJ whole genome shotgun (WGS) entry which is preliminary data.</text>
</comment>
<protein>
    <submittedName>
        <fullName evidence="2">Uncharacterized protein</fullName>
    </submittedName>
</protein>
<accession>A0A9P5P6V7</accession>
<dbReference type="Proteomes" id="UP000772434">
    <property type="component" value="Unassembled WGS sequence"/>
</dbReference>
<keyword evidence="3" id="KW-1185">Reference proteome</keyword>
<dbReference type="AlphaFoldDB" id="A0A9P5P6V7"/>
<sequence>MRILLGMTSSPRIKPSLASRTSLTKTPMSNETPAPQSLTEWAQSHFTALFEHNTTSASNDAQDDPTPDQSPSLDSQIQAMFSPNAQIFMNHTGPLSVGDFTKQMGQAFGTNQTSVEWKESFEVDDQAQDKTEEGKTGIFAGYLIVTRTLKFRIRAAPAKNYTTISLSAKIAHEPNSVTGSSGNGDDRRIVQLFYTSGVKAAPVHLQGIA</sequence>
<reference evidence="2" key="1">
    <citation type="submission" date="2020-11" db="EMBL/GenBank/DDBJ databases">
        <authorList>
            <consortium name="DOE Joint Genome Institute"/>
            <person name="Ahrendt S."/>
            <person name="Riley R."/>
            <person name="Andreopoulos W."/>
            <person name="Labutti K."/>
            <person name="Pangilinan J."/>
            <person name="Ruiz-Duenas F.J."/>
            <person name="Barrasa J.M."/>
            <person name="Sanchez-Garcia M."/>
            <person name="Camarero S."/>
            <person name="Miyauchi S."/>
            <person name="Serrano A."/>
            <person name="Linde D."/>
            <person name="Babiker R."/>
            <person name="Drula E."/>
            <person name="Ayuso-Fernandez I."/>
            <person name="Pacheco R."/>
            <person name="Padilla G."/>
            <person name="Ferreira P."/>
            <person name="Barriuso J."/>
            <person name="Kellner H."/>
            <person name="Castanera R."/>
            <person name="Alfaro M."/>
            <person name="Ramirez L."/>
            <person name="Pisabarro A.G."/>
            <person name="Kuo A."/>
            <person name="Tritt A."/>
            <person name="Lipzen A."/>
            <person name="He G."/>
            <person name="Yan M."/>
            <person name="Ng V."/>
            <person name="Cullen D."/>
            <person name="Martin F."/>
            <person name="Rosso M.-N."/>
            <person name="Henrissat B."/>
            <person name="Hibbett D."/>
            <person name="Martinez A.T."/>
            <person name="Grigoriev I.V."/>
        </authorList>
    </citation>
    <scope>NUCLEOTIDE SEQUENCE</scope>
    <source>
        <strain evidence="2">AH 40177</strain>
    </source>
</reference>
<organism evidence="2 3">
    <name type="scientific">Rhodocollybia butyracea</name>
    <dbReference type="NCBI Taxonomy" id="206335"/>
    <lineage>
        <taxon>Eukaryota</taxon>
        <taxon>Fungi</taxon>
        <taxon>Dikarya</taxon>
        <taxon>Basidiomycota</taxon>
        <taxon>Agaricomycotina</taxon>
        <taxon>Agaricomycetes</taxon>
        <taxon>Agaricomycetidae</taxon>
        <taxon>Agaricales</taxon>
        <taxon>Marasmiineae</taxon>
        <taxon>Omphalotaceae</taxon>
        <taxon>Rhodocollybia</taxon>
    </lineage>
</organism>
<dbReference type="EMBL" id="JADNRY010000435">
    <property type="protein sequence ID" value="KAF9056757.1"/>
    <property type="molecule type" value="Genomic_DNA"/>
</dbReference>
<gene>
    <name evidence="2" type="ORF">BDP27DRAFT_1345011</name>
</gene>
<proteinExistence type="predicted"/>
<name>A0A9P5P6V7_9AGAR</name>
<feature type="compositionally biased region" description="Polar residues" evidence="1">
    <location>
        <begin position="18"/>
        <end position="36"/>
    </location>
</feature>
<evidence type="ECO:0000313" key="3">
    <source>
        <dbReference type="Proteomes" id="UP000772434"/>
    </source>
</evidence>
<feature type="region of interest" description="Disordered" evidence="1">
    <location>
        <begin position="1"/>
        <end position="36"/>
    </location>
</feature>